<comment type="similarity">
    <text evidence="1">Belongs to the flavoredoxin family.</text>
</comment>
<dbReference type="SUPFAM" id="SSF50475">
    <property type="entry name" value="FMN-binding split barrel"/>
    <property type="match status" value="1"/>
</dbReference>
<dbReference type="EMBL" id="JACOGK010000040">
    <property type="protein sequence ID" value="MBC3537771.1"/>
    <property type="molecule type" value="Genomic_DNA"/>
</dbReference>
<protein>
    <submittedName>
        <fullName evidence="3">Flavin reductase</fullName>
    </submittedName>
</protein>
<dbReference type="Gene3D" id="2.30.110.10">
    <property type="entry name" value="Electron Transport, Fmn-binding Protein, Chain A"/>
    <property type="match status" value="1"/>
</dbReference>
<sequence length="179" mass="20280">MEPFEAKKYEVFDLFKNQWALATAGSLESHDGCTIGWGSLGTIWTRPGKSGAIVTVYLHPARYTTEFLKQNGSFTVSFFDPSYKKALGYMGSHTGRNEEKDVNAGLTPVAMGDSVGYKEANLTFLCRKIYQHQFTKEDIAQDVQDYYKENPKAYPVNAKGEWEPHWMFIGEILGVEDKR</sequence>
<proteinExistence type="inferred from homology"/>
<dbReference type="PANTHER" id="PTHR43567:SF5">
    <property type="entry name" value="HYPOTHETICAL CYTOSOLIC PROTEIN"/>
    <property type="match status" value="1"/>
</dbReference>
<reference evidence="3 4" key="1">
    <citation type="submission" date="2020-08" db="EMBL/GenBank/DDBJ databases">
        <authorList>
            <person name="Liu C."/>
            <person name="Sun Q."/>
        </authorList>
    </citation>
    <scope>NUCLEOTIDE SEQUENCE [LARGE SCALE GENOMIC DNA]</scope>
    <source>
        <strain evidence="3 4">NSJ-59</strain>
    </source>
</reference>
<dbReference type="RefSeq" id="WP_186504345.1">
    <property type="nucleotide sequence ID" value="NZ_JACOGK010000040.1"/>
</dbReference>
<gene>
    <name evidence="3" type="ORF">H8J70_11020</name>
</gene>
<name>A0ABR6VMS2_9FIRM</name>
<dbReference type="Pfam" id="PF01613">
    <property type="entry name" value="Flavin_Reduct"/>
    <property type="match status" value="1"/>
</dbReference>
<dbReference type="InterPro" id="IPR012349">
    <property type="entry name" value="Split_barrel_FMN-bd"/>
</dbReference>
<evidence type="ECO:0000259" key="2">
    <source>
        <dbReference type="Pfam" id="PF01613"/>
    </source>
</evidence>
<accession>A0ABR6VMS2</accession>
<dbReference type="InterPro" id="IPR052174">
    <property type="entry name" value="Flavoredoxin"/>
</dbReference>
<dbReference type="Proteomes" id="UP000606870">
    <property type="component" value="Unassembled WGS sequence"/>
</dbReference>
<evidence type="ECO:0000313" key="3">
    <source>
        <dbReference type="EMBL" id="MBC3537771.1"/>
    </source>
</evidence>
<feature type="domain" description="Flavin reductase like" evidence="2">
    <location>
        <begin position="52"/>
        <end position="176"/>
    </location>
</feature>
<dbReference type="InterPro" id="IPR002563">
    <property type="entry name" value="Flavin_Rdtase-like_dom"/>
</dbReference>
<comment type="caution">
    <text evidence="3">The sequence shown here is derived from an EMBL/GenBank/DDBJ whole genome shotgun (WGS) entry which is preliminary data.</text>
</comment>
<keyword evidence="4" id="KW-1185">Reference proteome</keyword>
<evidence type="ECO:0000313" key="4">
    <source>
        <dbReference type="Proteomes" id="UP000606870"/>
    </source>
</evidence>
<dbReference type="PANTHER" id="PTHR43567">
    <property type="entry name" value="FLAVOREDOXIN-RELATED-RELATED"/>
    <property type="match status" value="1"/>
</dbReference>
<evidence type="ECO:0000256" key="1">
    <source>
        <dbReference type="ARBA" id="ARBA00038054"/>
    </source>
</evidence>
<organism evidence="3 4">
    <name type="scientific">Megasphaera hominis</name>
    <dbReference type="NCBI Taxonomy" id="159836"/>
    <lineage>
        <taxon>Bacteria</taxon>
        <taxon>Bacillati</taxon>
        <taxon>Bacillota</taxon>
        <taxon>Negativicutes</taxon>
        <taxon>Veillonellales</taxon>
        <taxon>Veillonellaceae</taxon>
        <taxon>Megasphaera</taxon>
    </lineage>
</organism>